<feature type="transmembrane region" description="Helical" evidence="1">
    <location>
        <begin position="104"/>
        <end position="122"/>
    </location>
</feature>
<name>A0ABN8WDB3_9PROT</name>
<keyword evidence="1" id="KW-0812">Transmembrane</keyword>
<keyword evidence="1" id="KW-1133">Transmembrane helix</keyword>
<proteinExistence type="predicted"/>
<sequence length="172" mass="19599">MSKNTDNILVKIDFWILDTLFQPLANRLPGEKMNLRVGTNLVLGSVIFSFAFLLLPMFLYGVGLFHSTYNLMSCVMMSCFYAYVHQSQGLVREGFVNPLRYHLFGIRIISIPFALYSVYIWMTAGTLVGRITLFYCISNILSVCGLYLVSCNVNPPKKQEHRKAVFSENPFS</sequence>
<reference evidence="2" key="1">
    <citation type="submission" date="2022-10" db="EMBL/GenBank/DDBJ databases">
        <authorList>
            <person name="Botero Cardona J."/>
        </authorList>
    </citation>
    <scope>NUCLEOTIDE SEQUENCE</scope>
    <source>
        <strain evidence="2">R-83534</strain>
    </source>
</reference>
<feature type="transmembrane region" description="Helical" evidence="1">
    <location>
        <begin position="128"/>
        <end position="149"/>
    </location>
</feature>
<accession>A0ABN8WDB3</accession>
<keyword evidence="3" id="KW-1185">Reference proteome</keyword>
<dbReference type="RefSeq" id="WP_034336323.1">
    <property type="nucleotide sequence ID" value="NZ_CAMXCH010000002.1"/>
</dbReference>
<evidence type="ECO:0008006" key="4">
    <source>
        <dbReference type="Google" id="ProtNLM"/>
    </source>
</evidence>
<feature type="transmembrane region" description="Helical" evidence="1">
    <location>
        <begin position="41"/>
        <end position="61"/>
    </location>
</feature>
<gene>
    <name evidence="2" type="ORF">R83534S58_LOCUS1171</name>
</gene>
<dbReference type="EMBL" id="CAMXCH010000002">
    <property type="protein sequence ID" value="CAI3941758.1"/>
    <property type="molecule type" value="Genomic_DNA"/>
</dbReference>
<comment type="caution">
    <text evidence="2">The sequence shown here is derived from an EMBL/GenBank/DDBJ whole genome shotgun (WGS) entry which is preliminary data.</text>
</comment>
<keyword evidence="1" id="KW-0472">Membrane</keyword>
<evidence type="ECO:0000313" key="3">
    <source>
        <dbReference type="Proteomes" id="UP001154272"/>
    </source>
</evidence>
<dbReference type="Proteomes" id="UP001154272">
    <property type="component" value="Unassembled WGS sequence"/>
</dbReference>
<evidence type="ECO:0000313" key="2">
    <source>
        <dbReference type="EMBL" id="CAI3941758.1"/>
    </source>
</evidence>
<protein>
    <recommendedName>
        <fullName evidence="4">GtrA-like protein domain-containing protein</fullName>
    </recommendedName>
</protein>
<feature type="transmembrane region" description="Helical" evidence="1">
    <location>
        <begin position="67"/>
        <end position="84"/>
    </location>
</feature>
<evidence type="ECO:0000256" key="1">
    <source>
        <dbReference type="SAM" id="Phobius"/>
    </source>
</evidence>
<organism evidence="2 3">
    <name type="scientific">Commensalibacter papalotli</name>
    <name type="common">ex Botero et al. 2024</name>
    <dbReference type="NCBI Taxonomy" id="2972766"/>
    <lineage>
        <taxon>Bacteria</taxon>
        <taxon>Pseudomonadati</taxon>
        <taxon>Pseudomonadota</taxon>
        <taxon>Alphaproteobacteria</taxon>
        <taxon>Acetobacterales</taxon>
        <taxon>Acetobacteraceae</taxon>
    </lineage>
</organism>